<reference evidence="3" key="4">
    <citation type="submission" date="2016-11" db="EMBL/GenBank/DDBJ databases">
        <authorList>
            <person name="Varghese N."/>
            <person name="Submissions S."/>
        </authorList>
    </citation>
    <scope>NUCLEOTIDE SEQUENCE</scope>
    <source>
        <strain evidence="3">DSM 1682</strain>
    </source>
</reference>
<evidence type="ECO:0000313" key="2">
    <source>
        <dbReference type="EMBL" id="AMJ41355.1"/>
    </source>
</evidence>
<evidence type="ECO:0000313" key="5">
    <source>
        <dbReference type="Proteomes" id="UP000184204"/>
    </source>
</evidence>
<protein>
    <recommendedName>
        <fullName evidence="6">PH domain-containing protein</fullName>
    </recommendedName>
</protein>
<dbReference type="RefSeq" id="WP_066050430.1">
    <property type="nucleotide sequence ID" value="NZ_CP014223.1"/>
</dbReference>
<name>A0A0X1U8T5_ANAPI</name>
<evidence type="ECO:0000313" key="3">
    <source>
        <dbReference type="EMBL" id="SHE97709.1"/>
    </source>
</evidence>
<keyword evidence="4" id="KW-1185">Reference proteome</keyword>
<dbReference type="Proteomes" id="UP000068026">
    <property type="component" value="Chromosome"/>
</dbReference>
<dbReference type="AlphaFoldDB" id="A0A0X1U8T5"/>
<dbReference type="EMBL" id="CP014223">
    <property type="protein sequence ID" value="AMJ41355.1"/>
    <property type="molecule type" value="Genomic_DNA"/>
</dbReference>
<evidence type="ECO:0000256" key="1">
    <source>
        <dbReference type="SAM" id="Phobius"/>
    </source>
</evidence>
<dbReference type="InterPro" id="IPR046690">
    <property type="entry name" value="DUF6560"/>
</dbReference>
<organism evidence="3 5">
    <name type="scientific">Anaerotignum propionicum DSM 1682</name>
    <dbReference type="NCBI Taxonomy" id="991789"/>
    <lineage>
        <taxon>Bacteria</taxon>
        <taxon>Bacillati</taxon>
        <taxon>Bacillota</taxon>
        <taxon>Clostridia</taxon>
        <taxon>Lachnospirales</taxon>
        <taxon>Anaerotignaceae</taxon>
        <taxon>Anaerotignum</taxon>
    </lineage>
</organism>
<feature type="transmembrane region" description="Helical" evidence="1">
    <location>
        <begin position="12"/>
        <end position="34"/>
    </location>
</feature>
<dbReference type="Pfam" id="PF20197">
    <property type="entry name" value="DUF6560"/>
    <property type="match status" value="1"/>
</dbReference>
<dbReference type="KEGG" id="cpro:CPRO_17670"/>
<keyword evidence="1" id="KW-0472">Membrane</keyword>
<proteinExistence type="predicted"/>
<reference evidence="5" key="3">
    <citation type="submission" date="2016-11" db="EMBL/GenBank/DDBJ databases">
        <authorList>
            <person name="Jaros S."/>
            <person name="Januszkiewicz K."/>
            <person name="Wedrychowicz H."/>
        </authorList>
    </citation>
    <scope>NUCLEOTIDE SEQUENCE [LARGE SCALE GENOMIC DNA]</scope>
    <source>
        <strain evidence="5">DSM 1682</strain>
    </source>
</reference>
<gene>
    <name evidence="2" type="ORF">CPRO_17670</name>
    <name evidence="3" type="ORF">SAMN02745151_02394</name>
</gene>
<feature type="transmembrane region" description="Helical" evidence="1">
    <location>
        <begin position="40"/>
        <end position="63"/>
    </location>
</feature>
<dbReference type="Proteomes" id="UP000184204">
    <property type="component" value="Unassembled WGS sequence"/>
</dbReference>
<sequence>MQRNIVKLPISELIAGIVGTLFFFVILFMMILFPNDSDDFLVFLGFGIFMAMGIVLILSWLIWRVEYDEEVFVYHSKLGHKTTVPYSNISKIKLTPDAIHLYVNRRRYTIYRKSKDVDGFLEILSKRSWDGVEVIDRVTI</sequence>
<reference evidence="2 4" key="1">
    <citation type="journal article" date="2016" name="Genome Announc.">
        <title>Complete Genome Sequence of the Amino Acid-Fermenting Clostridium propionicum X2 (DSM 1682).</title>
        <authorList>
            <person name="Poehlein A."/>
            <person name="Schlien K."/>
            <person name="Chowdhury N.P."/>
            <person name="Gottschalk G."/>
            <person name="Buckel W."/>
            <person name="Daniel R."/>
        </authorList>
    </citation>
    <scope>NUCLEOTIDE SEQUENCE [LARGE SCALE GENOMIC DNA]</scope>
    <source>
        <strain evidence="2 4">X2</strain>
    </source>
</reference>
<dbReference type="EMBL" id="FQUA01000012">
    <property type="protein sequence ID" value="SHE97709.1"/>
    <property type="molecule type" value="Genomic_DNA"/>
</dbReference>
<reference evidence="4" key="2">
    <citation type="submission" date="2016-01" db="EMBL/GenBank/DDBJ databases">
        <authorList>
            <person name="Poehlein A."/>
            <person name="Schlien K."/>
            <person name="Gottschalk G."/>
            <person name="Buckel W."/>
            <person name="Daniel R."/>
        </authorList>
    </citation>
    <scope>NUCLEOTIDE SEQUENCE [LARGE SCALE GENOMIC DNA]</scope>
    <source>
        <strain evidence="4">X2</strain>
    </source>
</reference>
<accession>A0A0X1U8T5</accession>
<evidence type="ECO:0008006" key="6">
    <source>
        <dbReference type="Google" id="ProtNLM"/>
    </source>
</evidence>
<evidence type="ECO:0000313" key="4">
    <source>
        <dbReference type="Proteomes" id="UP000068026"/>
    </source>
</evidence>
<keyword evidence="1" id="KW-0812">Transmembrane</keyword>
<keyword evidence="1" id="KW-1133">Transmembrane helix</keyword>